<protein>
    <submittedName>
        <fullName evidence="1">Uncharacterized protein</fullName>
    </submittedName>
</protein>
<name>A0A0F9AZN9_9ZZZZ</name>
<feature type="non-terminal residue" evidence="1">
    <location>
        <position position="222"/>
    </location>
</feature>
<dbReference type="AlphaFoldDB" id="A0A0F9AZN9"/>
<reference evidence="1" key="1">
    <citation type="journal article" date="2015" name="Nature">
        <title>Complex archaea that bridge the gap between prokaryotes and eukaryotes.</title>
        <authorList>
            <person name="Spang A."/>
            <person name="Saw J.H."/>
            <person name="Jorgensen S.L."/>
            <person name="Zaremba-Niedzwiedzka K."/>
            <person name="Martijn J."/>
            <person name="Lind A.E."/>
            <person name="van Eijk R."/>
            <person name="Schleper C."/>
            <person name="Guy L."/>
            <person name="Ettema T.J."/>
        </authorList>
    </citation>
    <scope>NUCLEOTIDE SEQUENCE</scope>
</reference>
<proteinExistence type="predicted"/>
<dbReference type="EMBL" id="LAZR01043471">
    <property type="protein sequence ID" value="KKL06987.1"/>
    <property type="molecule type" value="Genomic_DNA"/>
</dbReference>
<gene>
    <name evidence="1" type="ORF">LCGC14_2590560</name>
</gene>
<sequence length="222" mass="25281">MKKISTYKAEANLREKIEQGCSLAYFIPVESSSDSFRKSLLKSKAALNNKSLQKYLNASEHDSDLYFTRSVLVTTNWNNNDDVFGVREVWDARHTPSHKRTNLEHDEQQVVGHIIYSLPTDDDGNIIQDNCAIDELPSKFHLVTGAVIYKNWEDQQLIDRTNTLIKAIESGNKFVSMEVLFTDFDYAIITQDGIHKVKARDENTAWMTKHLKAYGGSGTCED</sequence>
<evidence type="ECO:0000313" key="1">
    <source>
        <dbReference type="EMBL" id="KKL06987.1"/>
    </source>
</evidence>
<organism evidence="1">
    <name type="scientific">marine sediment metagenome</name>
    <dbReference type="NCBI Taxonomy" id="412755"/>
    <lineage>
        <taxon>unclassified sequences</taxon>
        <taxon>metagenomes</taxon>
        <taxon>ecological metagenomes</taxon>
    </lineage>
</organism>
<accession>A0A0F9AZN9</accession>
<comment type="caution">
    <text evidence="1">The sequence shown here is derived from an EMBL/GenBank/DDBJ whole genome shotgun (WGS) entry which is preliminary data.</text>
</comment>